<accession>A0A0F8YWI2</accession>
<name>A0A0F8YWI2_9ZZZZ</name>
<dbReference type="InterPro" id="IPR014985">
    <property type="entry name" value="WbqC"/>
</dbReference>
<organism evidence="1">
    <name type="scientific">marine sediment metagenome</name>
    <dbReference type="NCBI Taxonomy" id="412755"/>
    <lineage>
        <taxon>unclassified sequences</taxon>
        <taxon>metagenomes</taxon>
        <taxon>ecological metagenomes</taxon>
    </lineage>
</organism>
<dbReference type="EMBL" id="LAZR01051132">
    <property type="protein sequence ID" value="KKK85817.1"/>
    <property type="molecule type" value="Genomic_DNA"/>
</dbReference>
<dbReference type="Pfam" id="PF08889">
    <property type="entry name" value="WbqC"/>
    <property type="match status" value="1"/>
</dbReference>
<gene>
    <name evidence="1" type="ORF">LCGC14_2769430</name>
</gene>
<comment type="caution">
    <text evidence="1">The sequence shown here is derived from an EMBL/GenBank/DDBJ whole genome shotgun (WGS) entry which is preliminary data.</text>
</comment>
<proteinExistence type="predicted"/>
<dbReference type="AlphaFoldDB" id="A0A0F8YWI2"/>
<sequence>MKIAIMQPYIFLYIGYFQLIDAVDKLVFYDDVNFIIKGWINRNNILVNGRKSMFTIPLNKVSRSKLINEVDVCDSFDWRTKMLKTFHCNYSKAPF</sequence>
<protein>
    <submittedName>
        <fullName evidence="1">Uncharacterized protein</fullName>
    </submittedName>
</protein>
<evidence type="ECO:0000313" key="1">
    <source>
        <dbReference type="EMBL" id="KKK85817.1"/>
    </source>
</evidence>
<reference evidence="1" key="1">
    <citation type="journal article" date="2015" name="Nature">
        <title>Complex archaea that bridge the gap between prokaryotes and eukaryotes.</title>
        <authorList>
            <person name="Spang A."/>
            <person name="Saw J.H."/>
            <person name="Jorgensen S.L."/>
            <person name="Zaremba-Niedzwiedzka K."/>
            <person name="Martijn J."/>
            <person name="Lind A.E."/>
            <person name="van Eijk R."/>
            <person name="Schleper C."/>
            <person name="Guy L."/>
            <person name="Ettema T.J."/>
        </authorList>
    </citation>
    <scope>NUCLEOTIDE SEQUENCE</scope>
</reference>